<comment type="caution">
    <text evidence="4">The sequence shown here is derived from an EMBL/GenBank/DDBJ whole genome shotgun (WGS) entry which is preliminary data.</text>
</comment>
<evidence type="ECO:0000259" key="3">
    <source>
        <dbReference type="Pfam" id="PF00266"/>
    </source>
</evidence>
<reference evidence="4 5" key="1">
    <citation type="submission" date="2019-03" db="EMBL/GenBank/DDBJ databases">
        <title>Genomic Encyclopedia of Type Strains, Phase IV (KMG-IV): sequencing the most valuable type-strain genomes for metagenomic binning, comparative biology and taxonomic classification.</title>
        <authorList>
            <person name="Goeker M."/>
        </authorList>
    </citation>
    <scope>NUCLEOTIDE SEQUENCE [LARGE SCALE GENOMIC DNA]</scope>
    <source>
        <strain evidence="4 5">DSM 18577</strain>
    </source>
</reference>
<dbReference type="AlphaFoldDB" id="A0A4R1J9G1"/>
<dbReference type="NCBIfam" id="NF002806">
    <property type="entry name" value="PRK02948.1"/>
    <property type="match status" value="1"/>
</dbReference>
<dbReference type="Gene3D" id="3.90.1150.10">
    <property type="entry name" value="Aspartate Aminotransferase, domain 1"/>
    <property type="match status" value="1"/>
</dbReference>
<evidence type="ECO:0000256" key="1">
    <source>
        <dbReference type="ARBA" id="ARBA00001933"/>
    </source>
</evidence>
<evidence type="ECO:0000313" key="5">
    <source>
        <dbReference type="Proteomes" id="UP000295565"/>
    </source>
</evidence>
<dbReference type="RefSeq" id="WP_165872788.1">
    <property type="nucleotide sequence ID" value="NZ_OU594967.1"/>
</dbReference>
<gene>
    <name evidence="4" type="ORF">EV690_3325</name>
</gene>
<dbReference type="InterPro" id="IPR015424">
    <property type="entry name" value="PyrdxlP-dep_Trfase"/>
</dbReference>
<comment type="cofactor">
    <cofactor evidence="1">
        <name>pyridoxal 5'-phosphate</name>
        <dbReference type="ChEBI" id="CHEBI:597326"/>
    </cofactor>
</comment>
<organism evidence="4 5">
    <name type="scientific">Celerinatantimonas diazotrophica</name>
    <dbReference type="NCBI Taxonomy" id="412034"/>
    <lineage>
        <taxon>Bacteria</taxon>
        <taxon>Pseudomonadati</taxon>
        <taxon>Pseudomonadota</taxon>
        <taxon>Gammaproteobacteria</taxon>
        <taxon>Celerinatantimonadaceae</taxon>
        <taxon>Celerinatantimonas</taxon>
    </lineage>
</organism>
<dbReference type="PANTHER" id="PTHR11601:SF36">
    <property type="entry name" value="CYSTEINE DESULFURASE NIFS-RELATED"/>
    <property type="match status" value="1"/>
</dbReference>
<proteinExistence type="predicted"/>
<evidence type="ECO:0000313" key="4">
    <source>
        <dbReference type="EMBL" id="TCK46739.1"/>
    </source>
</evidence>
<dbReference type="InterPro" id="IPR015421">
    <property type="entry name" value="PyrdxlP-dep_Trfase_major"/>
</dbReference>
<dbReference type="EMBL" id="SMGD01000017">
    <property type="protein sequence ID" value="TCK46739.1"/>
    <property type="molecule type" value="Genomic_DNA"/>
</dbReference>
<name>A0A4R1J9G1_9GAMM</name>
<dbReference type="PIRSF" id="PIRSF005572">
    <property type="entry name" value="NifS"/>
    <property type="match status" value="1"/>
</dbReference>
<dbReference type="SUPFAM" id="SSF53383">
    <property type="entry name" value="PLP-dependent transferases"/>
    <property type="match status" value="1"/>
</dbReference>
<dbReference type="InterPro" id="IPR016454">
    <property type="entry name" value="Cysteine_dSase"/>
</dbReference>
<dbReference type="Pfam" id="PF00266">
    <property type="entry name" value="Aminotran_5"/>
    <property type="match status" value="1"/>
</dbReference>
<protein>
    <submittedName>
        <fullName evidence="4">Cysteine desulfurase</fullName>
    </submittedName>
</protein>
<dbReference type="InterPro" id="IPR000192">
    <property type="entry name" value="Aminotrans_V_dom"/>
</dbReference>
<dbReference type="PANTHER" id="PTHR11601">
    <property type="entry name" value="CYSTEINE DESULFURYLASE FAMILY MEMBER"/>
    <property type="match status" value="1"/>
</dbReference>
<keyword evidence="5" id="KW-1185">Reference proteome</keyword>
<keyword evidence="2" id="KW-0663">Pyridoxal phosphate</keyword>
<dbReference type="Proteomes" id="UP000295565">
    <property type="component" value="Unassembled WGS sequence"/>
</dbReference>
<dbReference type="Gene3D" id="1.10.260.50">
    <property type="match status" value="1"/>
</dbReference>
<dbReference type="Gene3D" id="3.40.640.10">
    <property type="entry name" value="Type I PLP-dependent aspartate aminotransferase-like (Major domain)"/>
    <property type="match status" value="1"/>
</dbReference>
<feature type="domain" description="Aminotransferase class V" evidence="3">
    <location>
        <begin position="2"/>
        <end position="365"/>
    </location>
</feature>
<sequence>MIYLDYAASTPVSEAALEAFTQLSRHYFANANSLHDLGTQTDAVLSYARQQLAGWLGNAGGEIFFTDSGSQANLYALLSLAKALPAHKKHILISQMEHSSVLNAAQMLMAQGYHVETIAPNRNGEIDEQSLISALRAETGLVSIQHVNSETGIIQPLARLSAILKRAGVLLHTDAVQSFSKLDASHSGLGADVITLAGHKVYAPKGVGVVSINANVPWQRVFPGNHQQRGFYPGTINVPLIGAFVAACEQLWPERERINAHVRDLRAQLVAAIRTSALPIELFDDSNASILPGIFGAFYQGLPGQYVMLESNRYGICIATGSACRVGLDEMSPTLKALGYRVEKAAQFFRVSFGKDTQASDITAFVSVLEQLRPTS</sequence>
<evidence type="ECO:0000256" key="2">
    <source>
        <dbReference type="ARBA" id="ARBA00022898"/>
    </source>
</evidence>
<dbReference type="InterPro" id="IPR015422">
    <property type="entry name" value="PyrdxlP-dep_Trfase_small"/>
</dbReference>
<accession>A0A4R1J9G1</accession>